<evidence type="ECO:0000256" key="6">
    <source>
        <dbReference type="ARBA" id="ARBA00022771"/>
    </source>
</evidence>
<dbReference type="InterPro" id="IPR013498">
    <property type="entry name" value="Topo_IA_Znf"/>
</dbReference>
<dbReference type="CDD" id="cd03362">
    <property type="entry name" value="TOPRIM_TopoIA_TopoIII"/>
    <property type="match status" value="1"/>
</dbReference>
<dbReference type="AlphaFoldDB" id="W0LB40"/>
<feature type="domain" description="Toprim" evidence="16">
    <location>
        <begin position="1"/>
        <end position="133"/>
    </location>
</feature>
<protein>
    <recommendedName>
        <fullName evidence="3">DNA topoisomerase</fullName>
        <ecNumber evidence="3">5.6.2.1</ecNumber>
    </recommendedName>
    <alternativeName>
        <fullName evidence="15">Omega-protein</fullName>
    </alternativeName>
    <alternativeName>
        <fullName evidence="14">Relaxing enzyme</fullName>
    </alternativeName>
    <alternativeName>
        <fullName evidence="12">Swivelase</fullName>
    </alternativeName>
    <alternativeName>
        <fullName evidence="13">Untwisting enzyme</fullName>
    </alternativeName>
</protein>
<dbReference type="PANTHER" id="PTHR11390:SF21">
    <property type="entry name" value="DNA TOPOISOMERASE 3-ALPHA"/>
    <property type="match status" value="1"/>
</dbReference>
<comment type="similarity">
    <text evidence="2">Belongs to the type IA topoisomerase family.</text>
</comment>
<dbReference type="CDD" id="cd00186">
    <property type="entry name" value="TOP1Ac"/>
    <property type="match status" value="1"/>
</dbReference>
<evidence type="ECO:0000256" key="11">
    <source>
        <dbReference type="ARBA" id="ARBA00023235"/>
    </source>
</evidence>
<dbReference type="PROSITE" id="PS00396">
    <property type="entry name" value="TOPO_IA_1"/>
    <property type="match status" value="1"/>
</dbReference>
<keyword evidence="5" id="KW-0677">Repeat</keyword>
<dbReference type="Gene3D" id="1.10.460.10">
    <property type="entry name" value="Topoisomerase I, domain 2"/>
    <property type="match status" value="1"/>
</dbReference>
<gene>
    <name evidence="18" type="ORF">Z042_07565</name>
</gene>
<dbReference type="InterPro" id="IPR000380">
    <property type="entry name" value="Topo_IA"/>
</dbReference>
<keyword evidence="7" id="KW-0862">Zinc</keyword>
<reference evidence="18 19" key="1">
    <citation type="submission" date="2014-01" db="EMBL/GenBank/DDBJ databases">
        <title>Isolation of Serratia multitudinisentens RB-25 from Ex-Landfill site.</title>
        <authorList>
            <person name="Robson E.H.J."/>
        </authorList>
    </citation>
    <scope>NUCLEOTIDE SEQUENCE [LARGE SCALE GENOMIC DNA]</scope>
    <source>
        <strain evidence="18 19">RB-25</strain>
    </source>
</reference>
<dbReference type="GO" id="GO:0043597">
    <property type="term" value="C:cytoplasmic replication fork"/>
    <property type="evidence" value="ECO:0007669"/>
    <property type="project" value="TreeGrafter"/>
</dbReference>
<keyword evidence="10" id="KW-0238">DNA-binding</keyword>
<dbReference type="InterPro" id="IPR005738">
    <property type="entry name" value="TopoIII"/>
</dbReference>
<evidence type="ECO:0000256" key="4">
    <source>
        <dbReference type="ARBA" id="ARBA00022723"/>
    </source>
</evidence>
<sequence length="668" mass="73062">MQLFLCEKPSQGKDIAAVLGARQRGNGMMVGNGYVVTWAFGHLLEQVPPEHYGAEYGPPWRLDVLPVLPQTWQLAVKEEASAQFAVIKKLLAQADSVVLATDADREGEVLGREILETCGYRGPLERLWISALDTASIQAGLANLQPGANTLPLYHAGLARSRADWTVGMNMTRLYTLLGAQSGYDGVLSVGRVQTATLRLVVDRDRLIAGFVPTPWWQVELTLGNAGQPAFRVQWVPAAAYCDEEKRCLQQAVAQQVVQLCQQSGQAQVHSLRTERKNTAAPKVFDLSTLQQVCSRKWDMAVSETLGVAQALYETHKATTYPRTDCGYLPTSMLSEVPDVLAALAQSDPSLAPVLARLDRQQQSRVWDDGKVTAHHGIIPTRQACDLSTMSESERRVYGLIRTHYLAQFLPAYQVDKTTVVLVCGGQVFTASGDRLIDAGWRALFMDAPTEEAEKDAPATRHLPPLQEGMAVAVQQAEVQAKVTSPPEPYTPGTLLGAMKNVSRLVTDPRLKAVLKENAGLGTEATRAEILNVLQARQFVVKKKKYLQSTPVGQALCDALPIALQEPGLTALWEQALDDIEAGRMTLETFMARQYQWVQQLVVQAQGKTVTIPMPPSPPCPVCGGKMRQRRGEKGAFWSCLRYPDCKGVHAVAGAGKGARSRKKKKPA</sequence>
<dbReference type="SUPFAM" id="SSF56712">
    <property type="entry name" value="Prokaryotic type I DNA topoisomerase"/>
    <property type="match status" value="1"/>
</dbReference>
<dbReference type="SUPFAM" id="SSF57783">
    <property type="entry name" value="Zinc beta-ribbon"/>
    <property type="match status" value="1"/>
</dbReference>
<dbReference type="InterPro" id="IPR013825">
    <property type="entry name" value="Topo_IA_cen_sub2"/>
</dbReference>
<dbReference type="EMBL" id="CP007044">
    <property type="protein sequence ID" value="AHG19487.1"/>
    <property type="molecule type" value="Genomic_DNA"/>
</dbReference>
<dbReference type="EC" id="5.6.2.1" evidence="3"/>
<evidence type="ECO:0000313" key="19">
    <source>
        <dbReference type="Proteomes" id="UP000019030"/>
    </source>
</evidence>
<dbReference type="PANTHER" id="PTHR11390">
    <property type="entry name" value="PROKARYOTIC DNA TOPOISOMERASE"/>
    <property type="match status" value="1"/>
</dbReference>
<name>W0LB40_9GAMM</name>
<reference evidence="18 19" key="2">
    <citation type="submission" date="2015-03" db="EMBL/GenBank/DDBJ databases">
        <authorList>
            <person name="Chan K.-G."/>
        </authorList>
    </citation>
    <scope>NUCLEOTIDE SEQUENCE [LARGE SCALE GENOMIC DNA]</scope>
    <source>
        <strain evidence="18 19">RB-25</strain>
    </source>
</reference>
<feature type="domain" description="Topo IA-type catalytic" evidence="17">
    <location>
        <begin position="150"/>
        <end position="602"/>
    </location>
</feature>
<dbReference type="PROSITE" id="PS50880">
    <property type="entry name" value="TOPRIM"/>
    <property type="match status" value="1"/>
</dbReference>
<dbReference type="eggNOG" id="COG0550">
    <property type="taxonomic scope" value="Bacteria"/>
</dbReference>
<dbReference type="NCBIfam" id="NF005829">
    <property type="entry name" value="PRK07726.1"/>
    <property type="match status" value="1"/>
</dbReference>
<dbReference type="RefSeq" id="WP_024914123.1">
    <property type="nucleotide sequence ID" value="NZ_CP007044.2"/>
</dbReference>
<dbReference type="Gene3D" id="3.40.50.140">
    <property type="match status" value="1"/>
</dbReference>
<dbReference type="SMART" id="SM00493">
    <property type="entry name" value="TOPRIM"/>
    <property type="match status" value="1"/>
</dbReference>
<evidence type="ECO:0000256" key="12">
    <source>
        <dbReference type="ARBA" id="ARBA00030003"/>
    </source>
</evidence>
<dbReference type="STRING" id="1441930.Z042_07565"/>
<evidence type="ECO:0000256" key="2">
    <source>
        <dbReference type="ARBA" id="ARBA00009446"/>
    </source>
</evidence>
<dbReference type="InterPro" id="IPR003601">
    <property type="entry name" value="Topo_IA_2"/>
</dbReference>
<dbReference type="NCBIfam" id="TIGR01056">
    <property type="entry name" value="topB"/>
    <property type="match status" value="1"/>
</dbReference>
<evidence type="ECO:0000256" key="8">
    <source>
        <dbReference type="ARBA" id="ARBA00022842"/>
    </source>
</evidence>
<dbReference type="OrthoDB" id="9803554at2"/>
<dbReference type="InterPro" id="IPR013824">
    <property type="entry name" value="Topo_IA_cen_sub1"/>
</dbReference>
<dbReference type="InterPro" id="IPR006171">
    <property type="entry name" value="TOPRIM_dom"/>
</dbReference>
<dbReference type="InterPro" id="IPR023406">
    <property type="entry name" value="Topo_IA_AS"/>
</dbReference>
<evidence type="ECO:0000313" key="18">
    <source>
        <dbReference type="EMBL" id="AHG19487.1"/>
    </source>
</evidence>
<dbReference type="GO" id="GO:0006265">
    <property type="term" value="P:DNA topological change"/>
    <property type="evidence" value="ECO:0007669"/>
    <property type="project" value="InterPro"/>
</dbReference>
<dbReference type="GO" id="GO:0006310">
    <property type="term" value="P:DNA recombination"/>
    <property type="evidence" value="ECO:0007669"/>
    <property type="project" value="TreeGrafter"/>
</dbReference>
<evidence type="ECO:0000256" key="13">
    <source>
        <dbReference type="ARBA" id="ARBA00031985"/>
    </source>
</evidence>
<dbReference type="FunFam" id="1.10.290.10:FF:000004">
    <property type="entry name" value="DNA topoisomerase 3"/>
    <property type="match status" value="1"/>
</dbReference>
<keyword evidence="8" id="KW-0460">Magnesium</keyword>
<dbReference type="Pfam" id="PF01396">
    <property type="entry name" value="Zn_ribbon_Top1"/>
    <property type="match status" value="1"/>
</dbReference>
<evidence type="ECO:0000256" key="7">
    <source>
        <dbReference type="ARBA" id="ARBA00022833"/>
    </source>
</evidence>
<comment type="catalytic activity">
    <reaction evidence="1">
        <text>ATP-independent breakage of single-stranded DNA, followed by passage and rejoining.</text>
        <dbReference type="EC" id="5.6.2.1"/>
    </reaction>
</comment>
<keyword evidence="19" id="KW-1185">Reference proteome</keyword>
<dbReference type="PATRIC" id="fig|1441930.4.peg.1507"/>
<evidence type="ECO:0000256" key="14">
    <source>
        <dbReference type="ARBA" id="ARBA00032235"/>
    </source>
</evidence>
<dbReference type="HOGENOM" id="CLU_002929_5_2_6"/>
<dbReference type="GO" id="GO:0003917">
    <property type="term" value="F:DNA topoisomerase type I (single strand cut, ATP-independent) activity"/>
    <property type="evidence" value="ECO:0007669"/>
    <property type="project" value="UniProtKB-EC"/>
</dbReference>
<dbReference type="Pfam" id="PF01131">
    <property type="entry name" value="Topoisom_bac"/>
    <property type="match status" value="1"/>
</dbReference>
<evidence type="ECO:0000256" key="9">
    <source>
        <dbReference type="ARBA" id="ARBA00023029"/>
    </source>
</evidence>
<dbReference type="GO" id="GO:0008270">
    <property type="term" value="F:zinc ion binding"/>
    <property type="evidence" value="ECO:0007669"/>
    <property type="project" value="UniProtKB-KW"/>
</dbReference>
<dbReference type="GO" id="GO:0006281">
    <property type="term" value="P:DNA repair"/>
    <property type="evidence" value="ECO:0007669"/>
    <property type="project" value="TreeGrafter"/>
</dbReference>
<dbReference type="SMART" id="SM00436">
    <property type="entry name" value="TOP1Bc"/>
    <property type="match status" value="1"/>
</dbReference>
<dbReference type="PROSITE" id="PS52039">
    <property type="entry name" value="TOPO_IA_2"/>
    <property type="match status" value="1"/>
</dbReference>
<evidence type="ECO:0000256" key="5">
    <source>
        <dbReference type="ARBA" id="ARBA00022737"/>
    </source>
</evidence>
<evidence type="ECO:0000259" key="17">
    <source>
        <dbReference type="PROSITE" id="PS52039"/>
    </source>
</evidence>
<dbReference type="KEGG" id="sfo:Z042_07565"/>
<dbReference type="InterPro" id="IPR023405">
    <property type="entry name" value="Topo_IA_core_domain"/>
</dbReference>
<evidence type="ECO:0000259" key="16">
    <source>
        <dbReference type="PROSITE" id="PS50880"/>
    </source>
</evidence>
<dbReference type="InterPro" id="IPR003602">
    <property type="entry name" value="Topo_IA_DNA-bd_dom"/>
</dbReference>
<dbReference type="Gene3D" id="2.70.20.10">
    <property type="entry name" value="Topoisomerase I, domain 3"/>
    <property type="match status" value="1"/>
</dbReference>
<evidence type="ECO:0000256" key="10">
    <source>
        <dbReference type="ARBA" id="ARBA00023125"/>
    </source>
</evidence>
<dbReference type="InterPro" id="IPR013826">
    <property type="entry name" value="Topo_IA_cen_sub3"/>
</dbReference>
<proteinExistence type="inferred from homology"/>
<accession>W0LB40</accession>
<dbReference type="GO" id="GO:0003677">
    <property type="term" value="F:DNA binding"/>
    <property type="evidence" value="ECO:0007669"/>
    <property type="project" value="UniProtKB-KW"/>
</dbReference>
<dbReference type="InterPro" id="IPR034144">
    <property type="entry name" value="TOPRIM_TopoIII"/>
</dbReference>
<dbReference type="SMART" id="SM00437">
    <property type="entry name" value="TOP1Ac"/>
    <property type="match status" value="1"/>
</dbReference>
<evidence type="ECO:0000256" key="1">
    <source>
        <dbReference type="ARBA" id="ARBA00000213"/>
    </source>
</evidence>
<evidence type="ECO:0000256" key="15">
    <source>
        <dbReference type="ARBA" id="ARBA00032877"/>
    </source>
</evidence>
<keyword evidence="6" id="KW-0863">Zinc-finger</keyword>
<keyword evidence="4" id="KW-0479">Metal-binding</keyword>
<dbReference type="PRINTS" id="PR00417">
    <property type="entry name" value="PRTPISMRASEI"/>
</dbReference>
<dbReference type="Pfam" id="PF01751">
    <property type="entry name" value="Toprim"/>
    <property type="match status" value="1"/>
</dbReference>
<dbReference type="Gene3D" id="1.10.290.10">
    <property type="entry name" value="Topoisomerase I, domain 4"/>
    <property type="match status" value="1"/>
</dbReference>
<keyword evidence="11 18" id="KW-0413">Isomerase</keyword>
<evidence type="ECO:0000256" key="3">
    <source>
        <dbReference type="ARBA" id="ARBA00012891"/>
    </source>
</evidence>
<dbReference type="InterPro" id="IPR013497">
    <property type="entry name" value="Topo_IA_cen"/>
</dbReference>
<organism evidence="18 19">
    <name type="scientific">Chania multitudinisentens RB-25</name>
    <dbReference type="NCBI Taxonomy" id="1441930"/>
    <lineage>
        <taxon>Bacteria</taxon>
        <taxon>Pseudomonadati</taxon>
        <taxon>Pseudomonadota</taxon>
        <taxon>Gammaproteobacteria</taxon>
        <taxon>Enterobacterales</taxon>
        <taxon>Yersiniaceae</taxon>
        <taxon>Chania</taxon>
    </lineage>
</organism>
<dbReference type="Gene3D" id="3.30.65.10">
    <property type="entry name" value="Bacterial Topoisomerase I, domain 1"/>
    <property type="match status" value="1"/>
</dbReference>
<dbReference type="Proteomes" id="UP000019030">
    <property type="component" value="Chromosome"/>
</dbReference>
<keyword evidence="9" id="KW-0799">Topoisomerase</keyword>